<proteinExistence type="predicted"/>
<sequence length="210" mass="24715">MQSLTPEEEVNFKNEAICHICKEELNADQVKDHDHLPGKYRGPAHPFCNLQYKMSNFLPVFIHNLSSYDGHFIVRELDYDDKKINVIPNTEEKYISFAKSIKNNFTIRFLDTCRFMPASLASLVTNLKTFKYTSEVFDLPLCPENKIPPGGKHKKLLTTLGNKEKYVVHYIHRIVEFDQSPWLKSYIDLNTNRRKIAKNEFEKDFYKIMF</sequence>
<dbReference type="GO" id="GO:0071897">
    <property type="term" value="P:DNA biosynthetic process"/>
    <property type="evidence" value="ECO:0007669"/>
    <property type="project" value="UniProtKB-ARBA"/>
</dbReference>
<dbReference type="Gene3D" id="3.30.420.10">
    <property type="entry name" value="Ribonuclease H-like superfamily/Ribonuclease H"/>
    <property type="match status" value="1"/>
</dbReference>
<dbReference type="Proteomes" id="UP000792457">
    <property type="component" value="Unassembled WGS sequence"/>
</dbReference>
<dbReference type="PANTHER" id="PTHR31511">
    <property type="entry name" value="PROTEIN CBG23764"/>
    <property type="match status" value="1"/>
</dbReference>
<reference evidence="1" key="1">
    <citation type="submission" date="2013-04" db="EMBL/GenBank/DDBJ databases">
        <authorList>
            <person name="Qu J."/>
            <person name="Murali S.C."/>
            <person name="Bandaranaike D."/>
            <person name="Bellair M."/>
            <person name="Blankenburg K."/>
            <person name="Chao H."/>
            <person name="Dinh H."/>
            <person name="Doddapaneni H."/>
            <person name="Downs B."/>
            <person name="Dugan-Rocha S."/>
            <person name="Elkadiri S."/>
            <person name="Gnanaolivu R.D."/>
            <person name="Hernandez B."/>
            <person name="Javaid M."/>
            <person name="Jayaseelan J.C."/>
            <person name="Lee S."/>
            <person name="Li M."/>
            <person name="Ming W."/>
            <person name="Munidasa M."/>
            <person name="Muniz J."/>
            <person name="Nguyen L."/>
            <person name="Ongeri F."/>
            <person name="Osuji N."/>
            <person name="Pu L.-L."/>
            <person name="Puazo M."/>
            <person name="Qu C."/>
            <person name="Quiroz J."/>
            <person name="Raj R."/>
            <person name="Weissenberger G."/>
            <person name="Xin Y."/>
            <person name="Zou X."/>
            <person name="Han Y."/>
            <person name="Richards S."/>
            <person name="Worley K."/>
            <person name="Muzny D."/>
            <person name="Gibbs R."/>
        </authorList>
    </citation>
    <scope>NUCLEOTIDE SEQUENCE</scope>
    <source>
        <strain evidence="1">Sampled in the wild</strain>
    </source>
</reference>
<comment type="caution">
    <text evidence="1">The sequence shown here is derived from an EMBL/GenBank/DDBJ whole genome shotgun (WGS) entry which is preliminary data.</text>
</comment>
<dbReference type="SUPFAM" id="SSF56672">
    <property type="entry name" value="DNA/RNA polymerases"/>
    <property type="match status" value="1"/>
</dbReference>
<dbReference type="InterPro" id="IPR036397">
    <property type="entry name" value="RNaseH_sf"/>
</dbReference>
<dbReference type="InterPro" id="IPR012337">
    <property type="entry name" value="RNaseH-like_sf"/>
</dbReference>
<dbReference type="PANTHER" id="PTHR31511:SF12">
    <property type="entry name" value="RHO TERMINATION FACTOR N-TERMINAL DOMAIN-CONTAINING PROTEIN"/>
    <property type="match status" value="1"/>
</dbReference>
<gene>
    <name evidence="1" type="ORF">J437_LFUL010499</name>
</gene>
<dbReference type="SUPFAM" id="SSF54060">
    <property type="entry name" value="His-Me finger endonucleases"/>
    <property type="match status" value="1"/>
</dbReference>
<dbReference type="OrthoDB" id="414982at2759"/>
<dbReference type="InterPro" id="IPR044925">
    <property type="entry name" value="His-Me_finger_sf"/>
</dbReference>
<evidence type="ECO:0008006" key="3">
    <source>
        <dbReference type="Google" id="ProtNLM"/>
    </source>
</evidence>
<name>A0A8K0KH36_LADFU</name>
<dbReference type="GO" id="GO:0003676">
    <property type="term" value="F:nucleic acid binding"/>
    <property type="evidence" value="ECO:0007669"/>
    <property type="project" value="InterPro"/>
</dbReference>
<protein>
    <recommendedName>
        <fullName evidence="3">DNA-directed DNA polymerase</fullName>
    </recommendedName>
</protein>
<evidence type="ECO:0000313" key="1">
    <source>
        <dbReference type="EMBL" id="KAG8232198.1"/>
    </source>
</evidence>
<reference evidence="1" key="2">
    <citation type="submission" date="2017-10" db="EMBL/GenBank/DDBJ databases">
        <title>Ladona fulva Genome sequencing and assembly.</title>
        <authorList>
            <person name="Murali S."/>
            <person name="Richards S."/>
            <person name="Bandaranaike D."/>
            <person name="Bellair M."/>
            <person name="Blankenburg K."/>
            <person name="Chao H."/>
            <person name="Dinh H."/>
            <person name="Doddapaneni H."/>
            <person name="Dugan-Rocha S."/>
            <person name="Elkadiri S."/>
            <person name="Gnanaolivu R."/>
            <person name="Hernandez B."/>
            <person name="Skinner E."/>
            <person name="Javaid M."/>
            <person name="Lee S."/>
            <person name="Li M."/>
            <person name="Ming W."/>
            <person name="Munidasa M."/>
            <person name="Muniz J."/>
            <person name="Nguyen L."/>
            <person name="Hughes D."/>
            <person name="Osuji N."/>
            <person name="Pu L.-L."/>
            <person name="Puazo M."/>
            <person name="Qu C."/>
            <person name="Quiroz J."/>
            <person name="Raj R."/>
            <person name="Weissenberger G."/>
            <person name="Xin Y."/>
            <person name="Zou X."/>
            <person name="Han Y."/>
            <person name="Worley K."/>
            <person name="Muzny D."/>
            <person name="Gibbs R."/>
        </authorList>
    </citation>
    <scope>NUCLEOTIDE SEQUENCE</scope>
    <source>
        <strain evidence="1">Sampled in the wild</strain>
    </source>
</reference>
<dbReference type="GO" id="GO:0042575">
    <property type="term" value="C:DNA polymerase complex"/>
    <property type="evidence" value="ECO:0007669"/>
    <property type="project" value="UniProtKB-ARBA"/>
</dbReference>
<organism evidence="1 2">
    <name type="scientific">Ladona fulva</name>
    <name type="common">Scarce chaser dragonfly</name>
    <name type="synonym">Libellula fulva</name>
    <dbReference type="NCBI Taxonomy" id="123851"/>
    <lineage>
        <taxon>Eukaryota</taxon>
        <taxon>Metazoa</taxon>
        <taxon>Ecdysozoa</taxon>
        <taxon>Arthropoda</taxon>
        <taxon>Hexapoda</taxon>
        <taxon>Insecta</taxon>
        <taxon>Pterygota</taxon>
        <taxon>Palaeoptera</taxon>
        <taxon>Odonata</taxon>
        <taxon>Epiprocta</taxon>
        <taxon>Anisoptera</taxon>
        <taxon>Libelluloidea</taxon>
        <taxon>Libellulidae</taxon>
        <taxon>Ladona</taxon>
    </lineage>
</organism>
<dbReference type="AlphaFoldDB" id="A0A8K0KH36"/>
<accession>A0A8K0KH36</accession>
<dbReference type="InterPro" id="IPR043502">
    <property type="entry name" value="DNA/RNA_pol_sf"/>
</dbReference>
<dbReference type="SUPFAM" id="SSF53098">
    <property type="entry name" value="Ribonuclease H-like"/>
    <property type="match status" value="1"/>
</dbReference>
<evidence type="ECO:0000313" key="2">
    <source>
        <dbReference type="Proteomes" id="UP000792457"/>
    </source>
</evidence>
<dbReference type="EMBL" id="KZ308603">
    <property type="protein sequence ID" value="KAG8232198.1"/>
    <property type="molecule type" value="Genomic_DNA"/>
</dbReference>
<keyword evidence="2" id="KW-1185">Reference proteome</keyword>